<comment type="caution">
    <text evidence="1">The sequence shown here is derived from an EMBL/GenBank/DDBJ whole genome shotgun (WGS) entry which is preliminary data.</text>
</comment>
<accession>A0A7W9Y3F1</accession>
<organism evidence="1 2">
    <name type="scientific">Rhizobium wenxiniae</name>
    <dbReference type="NCBI Taxonomy" id="1737357"/>
    <lineage>
        <taxon>Bacteria</taxon>
        <taxon>Pseudomonadati</taxon>
        <taxon>Pseudomonadota</taxon>
        <taxon>Alphaproteobacteria</taxon>
        <taxon>Hyphomicrobiales</taxon>
        <taxon>Rhizobiaceae</taxon>
        <taxon>Rhizobium/Agrobacterium group</taxon>
        <taxon>Rhizobium</taxon>
    </lineage>
</organism>
<gene>
    <name evidence="1" type="ORF">HNQ72_001007</name>
</gene>
<sequence length="71" mass="8239">MHNFQPDDETLEALENLRVFYGIETYTGVIRRALAVATLLKDYSEPDGSLRVLRPNTEDKEVVKVPQRYKE</sequence>
<protein>
    <submittedName>
        <fullName evidence="1">Uncharacterized protein</fullName>
    </submittedName>
</protein>
<proteinExistence type="predicted"/>
<keyword evidence="2" id="KW-1185">Reference proteome</keyword>
<name>A0A7W9Y3F1_9HYPH</name>
<evidence type="ECO:0000313" key="1">
    <source>
        <dbReference type="EMBL" id="MBB6161210.1"/>
    </source>
</evidence>
<evidence type="ECO:0000313" key="2">
    <source>
        <dbReference type="Proteomes" id="UP000547879"/>
    </source>
</evidence>
<dbReference type="EMBL" id="JACHEG010000001">
    <property type="protein sequence ID" value="MBB6161210.1"/>
    <property type="molecule type" value="Genomic_DNA"/>
</dbReference>
<reference evidence="1 2" key="1">
    <citation type="submission" date="2020-08" db="EMBL/GenBank/DDBJ databases">
        <title>Genomic Encyclopedia of Type Strains, Phase IV (KMG-IV): sequencing the most valuable type-strain genomes for metagenomic binning, comparative biology and taxonomic classification.</title>
        <authorList>
            <person name="Goeker M."/>
        </authorList>
    </citation>
    <scope>NUCLEOTIDE SEQUENCE [LARGE SCALE GENOMIC DNA]</scope>
    <source>
        <strain evidence="1 2">DSM 100734</strain>
    </source>
</reference>
<dbReference type="AlphaFoldDB" id="A0A7W9Y3F1"/>
<dbReference type="Proteomes" id="UP000547879">
    <property type="component" value="Unassembled WGS sequence"/>
</dbReference>